<accession>A0ABS0C7Z8</accession>
<comment type="similarity">
    <text evidence="1">Belongs to the short-chain dehydrogenases/reductases (SDR) family.</text>
</comment>
<dbReference type="InterPro" id="IPR057326">
    <property type="entry name" value="KR_dom"/>
</dbReference>
<dbReference type="InterPro" id="IPR020904">
    <property type="entry name" value="Sc_DH/Rdtase_CS"/>
</dbReference>
<evidence type="ECO:0000313" key="4">
    <source>
        <dbReference type="EMBL" id="MBF6225896.1"/>
    </source>
</evidence>
<keyword evidence="2" id="KW-0560">Oxidoreductase</keyword>
<dbReference type="PROSITE" id="PS00061">
    <property type="entry name" value="ADH_SHORT"/>
    <property type="match status" value="1"/>
</dbReference>
<dbReference type="Gene3D" id="3.40.50.720">
    <property type="entry name" value="NAD(P)-binding Rossmann-like Domain"/>
    <property type="match status" value="1"/>
</dbReference>
<dbReference type="InterPro" id="IPR036291">
    <property type="entry name" value="NAD(P)-bd_dom_sf"/>
</dbReference>
<evidence type="ECO:0000256" key="1">
    <source>
        <dbReference type="ARBA" id="ARBA00006484"/>
    </source>
</evidence>
<feature type="domain" description="Ketoreductase" evidence="3">
    <location>
        <begin position="9"/>
        <end position="193"/>
    </location>
</feature>
<evidence type="ECO:0000256" key="2">
    <source>
        <dbReference type="ARBA" id="ARBA00023002"/>
    </source>
</evidence>
<evidence type="ECO:0000259" key="3">
    <source>
        <dbReference type="SMART" id="SM00822"/>
    </source>
</evidence>
<dbReference type="SMART" id="SM00822">
    <property type="entry name" value="PKS_KR"/>
    <property type="match status" value="1"/>
</dbReference>
<dbReference type="PANTHER" id="PTHR43669">
    <property type="entry name" value="5-KETO-D-GLUCONATE 5-REDUCTASE"/>
    <property type="match status" value="1"/>
</dbReference>
<name>A0ABS0C7Z8_9NOCA</name>
<dbReference type="PRINTS" id="PR00081">
    <property type="entry name" value="GDHRDH"/>
</dbReference>
<dbReference type="InterPro" id="IPR002347">
    <property type="entry name" value="SDR_fam"/>
</dbReference>
<dbReference type="Proteomes" id="UP000807309">
    <property type="component" value="Unassembled WGS sequence"/>
</dbReference>
<reference evidence="4 5" key="1">
    <citation type="submission" date="2020-10" db="EMBL/GenBank/DDBJ databases">
        <title>Identification of Nocardia species via Next-generation sequencing and recognition of intraspecies genetic diversity.</title>
        <authorList>
            <person name="Li P."/>
            <person name="Li P."/>
            <person name="Lu B."/>
        </authorList>
    </citation>
    <scope>NUCLEOTIDE SEQUENCE [LARGE SCALE GENOMIC DNA]</scope>
    <source>
        <strain evidence="4 5">N-11</strain>
    </source>
</reference>
<sequence>MGTRGLADGTVLLLGGRSEIGLEVARRLAPGRAVILAARRSDELAAQRAQITEAGASDVHTVEFDADETASHPALLEKIDAEHGPIGIAVLAFGVLGDQQRAERDSAHAAAILHTDFVAQASVLTTLANLLRTRGAGQIVVFGSVAGVRVRRANYVYGSAKAGLDGFASGLADALHGSGVRLLLVRPGFVIGRMTEGMSPAPFSSTPDQVADAVVEGLRRGASRVWVPRILRPVFFALRLLPQAIWRRMPR</sequence>
<dbReference type="EMBL" id="JADLRE010000008">
    <property type="protein sequence ID" value="MBF6225896.1"/>
    <property type="molecule type" value="Genomic_DNA"/>
</dbReference>
<protein>
    <submittedName>
        <fullName evidence="4">SDR family NAD(P)-dependent oxidoreductase</fullName>
    </submittedName>
</protein>
<dbReference type="RefSeq" id="WP_195033087.1">
    <property type="nucleotide sequence ID" value="NZ_JADLRE010000008.1"/>
</dbReference>
<dbReference type="SUPFAM" id="SSF51735">
    <property type="entry name" value="NAD(P)-binding Rossmann-fold domains"/>
    <property type="match status" value="1"/>
</dbReference>
<comment type="caution">
    <text evidence="4">The sequence shown here is derived from an EMBL/GenBank/DDBJ whole genome shotgun (WGS) entry which is preliminary data.</text>
</comment>
<keyword evidence="5" id="KW-1185">Reference proteome</keyword>
<dbReference type="PANTHER" id="PTHR43669:SF6">
    <property type="entry name" value="DECAPRENYLPHOSPHORYL-2-KETO-BETA-D-ERYTHRO-PENTOSE REDUCTASE"/>
    <property type="match status" value="1"/>
</dbReference>
<evidence type="ECO:0000313" key="5">
    <source>
        <dbReference type="Proteomes" id="UP000807309"/>
    </source>
</evidence>
<dbReference type="Pfam" id="PF00106">
    <property type="entry name" value="adh_short"/>
    <property type="match status" value="1"/>
</dbReference>
<proteinExistence type="inferred from homology"/>
<organism evidence="4 5">
    <name type="scientific">Nocardia abscessus</name>
    <dbReference type="NCBI Taxonomy" id="120957"/>
    <lineage>
        <taxon>Bacteria</taxon>
        <taxon>Bacillati</taxon>
        <taxon>Actinomycetota</taxon>
        <taxon>Actinomycetes</taxon>
        <taxon>Mycobacteriales</taxon>
        <taxon>Nocardiaceae</taxon>
        <taxon>Nocardia</taxon>
    </lineage>
</organism>
<gene>
    <name evidence="4" type="ORF">IU470_12380</name>
</gene>